<evidence type="ECO:0000313" key="1">
    <source>
        <dbReference type="EMBL" id="SNW62379.1"/>
    </source>
</evidence>
<gene>
    <name evidence="1" type="ORF">ORPV_475</name>
</gene>
<dbReference type="Proteomes" id="UP000236316">
    <property type="component" value="Segment"/>
</dbReference>
<protein>
    <submittedName>
        <fullName evidence="1">Uncharacterized protein</fullName>
    </submittedName>
</protein>
<proteinExistence type="predicted"/>
<name>A0A2I2L4I8_9VIRU</name>
<sequence>MLKIFYDSSFELKNIYMSGTPESLTRAGRFTIADVDTFSEDYDLPNTVDISSISITSGNNSLPFSIKTNSSQMKFGTDVKIQTTEGVYDGKFISRNDGLTSMFIDDRIISFNNKDVITISYPFSRLYNNVINIQYDNKQDVNISYTFNDLYWYPIHHLYISTLTKIPTLTYRTYAIIVNNTDDNIYSDYTILTAGRNNETRNPSYIMKAQAMVAETASFSLPTNDAISATESSDIIQFYLEKQKIDINGNSRINIPINNDTPSVEYSHAMVIDLYDTPNINNTYIFVNPKTNVSGPVYVYRDSQYISKSYLKEQREGSKIYLSLGESSALRIDDYVYTRKNVIDKSPVEQDSESIHEKRLVEINVSGTIINAAGQDYKVILEHNLERGKETNVKLDNLEFLGYREGKIQFLLLTYGKFSLNFILSL</sequence>
<dbReference type="KEGG" id="vg:35382267"/>
<accession>A0A2I2L4I8</accession>
<evidence type="ECO:0000313" key="2">
    <source>
        <dbReference type="Proteomes" id="UP000236316"/>
    </source>
</evidence>
<reference evidence="1" key="1">
    <citation type="submission" date="2017-08" db="EMBL/GenBank/DDBJ databases">
        <authorList>
            <consortium name="Urmite Genomes"/>
        </authorList>
    </citation>
    <scope>NUCLEOTIDE SEQUENCE [LARGE SCALE GENOMIC DNA]</scope>
    <source>
        <strain evidence="1">IHUMI-LCC2</strain>
    </source>
</reference>
<dbReference type="RefSeq" id="YP_009448681.1">
    <property type="nucleotide sequence ID" value="NC_036594.1"/>
</dbReference>
<dbReference type="EMBL" id="LT906555">
    <property type="protein sequence ID" value="SNW62379.1"/>
    <property type="molecule type" value="Genomic_DNA"/>
</dbReference>
<dbReference type="GeneID" id="35382267"/>
<keyword evidence="2" id="KW-1185">Reference proteome</keyword>
<organism evidence="1">
    <name type="scientific">Orpheovirus IHUMI-LCC2</name>
    <dbReference type="NCBI Taxonomy" id="2023057"/>
    <lineage>
        <taxon>Viruses</taxon>
        <taxon>Varidnaviria</taxon>
        <taxon>Bamfordvirae</taxon>
        <taxon>Nucleocytoviricota</taxon>
        <taxon>Megaviricetes</taxon>
        <taxon>Pimascovirales</taxon>
        <taxon>Ocovirineae</taxon>
        <taxon>Orpheoviridae</taxon>
        <taxon>Alphaorpheovirus</taxon>
        <taxon>Alphaorpheovirus massiliense</taxon>
    </lineage>
</organism>